<comment type="caution">
    <text evidence="1">The sequence shown here is derived from an EMBL/GenBank/DDBJ whole genome shotgun (WGS) entry which is preliminary data.</text>
</comment>
<accession>A0A9D4UQQ9</accession>
<sequence>MDSQERPNEHQADEDFTLSQPMFTPSSYYQYSSSSPVSMQYAMPSHGFSAMLASTSPGSPMFFGPPRIPNMPSVWRVEKPLPKGTRMASLCLGRMCRRALQSHARTLVSSPLRRARWTWMVVLIKEERLAR</sequence>
<name>A0A9D4UQQ9_ADICA</name>
<evidence type="ECO:0000313" key="1">
    <source>
        <dbReference type="EMBL" id="KAI5072089.1"/>
    </source>
</evidence>
<proteinExistence type="predicted"/>
<dbReference type="AlphaFoldDB" id="A0A9D4UQQ9"/>
<dbReference type="Proteomes" id="UP000886520">
    <property type="component" value="Chromosome 12"/>
</dbReference>
<protein>
    <submittedName>
        <fullName evidence="1">Uncharacterized protein</fullName>
    </submittedName>
</protein>
<evidence type="ECO:0000313" key="2">
    <source>
        <dbReference type="Proteomes" id="UP000886520"/>
    </source>
</evidence>
<organism evidence="1 2">
    <name type="scientific">Adiantum capillus-veneris</name>
    <name type="common">Maidenhair fern</name>
    <dbReference type="NCBI Taxonomy" id="13818"/>
    <lineage>
        <taxon>Eukaryota</taxon>
        <taxon>Viridiplantae</taxon>
        <taxon>Streptophyta</taxon>
        <taxon>Embryophyta</taxon>
        <taxon>Tracheophyta</taxon>
        <taxon>Polypodiopsida</taxon>
        <taxon>Polypodiidae</taxon>
        <taxon>Polypodiales</taxon>
        <taxon>Pteridineae</taxon>
        <taxon>Pteridaceae</taxon>
        <taxon>Vittarioideae</taxon>
        <taxon>Adiantum</taxon>
    </lineage>
</organism>
<keyword evidence="2" id="KW-1185">Reference proteome</keyword>
<gene>
    <name evidence="1" type="ORF">GOP47_0012195</name>
</gene>
<reference evidence="1" key="1">
    <citation type="submission" date="2021-01" db="EMBL/GenBank/DDBJ databases">
        <title>Adiantum capillus-veneris genome.</title>
        <authorList>
            <person name="Fang Y."/>
            <person name="Liao Q."/>
        </authorList>
    </citation>
    <scope>NUCLEOTIDE SEQUENCE</scope>
    <source>
        <strain evidence="1">H3</strain>
        <tissue evidence="1">Leaf</tissue>
    </source>
</reference>
<dbReference type="EMBL" id="JABFUD020000012">
    <property type="protein sequence ID" value="KAI5072089.1"/>
    <property type="molecule type" value="Genomic_DNA"/>
</dbReference>